<evidence type="ECO:0000313" key="1">
    <source>
        <dbReference type="EMBL" id="ANQ14390.1"/>
    </source>
</evidence>
<dbReference type="AlphaFoldDB" id="A0AAN1CY27"/>
<name>A0AAN1CY27_VIBNA</name>
<reference evidence="1 2" key="1">
    <citation type="submission" date="2016-07" db="EMBL/GenBank/DDBJ databases">
        <title>Developing Vibrio natriegens as a novel, fast-growing host for biotechnology.</title>
        <authorList>
            <person name="Weinstock M.T."/>
            <person name="Hesek E.D."/>
            <person name="Wilson C.M."/>
            <person name="Gibson D.G."/>
        </authorList>
    </citation>
    <scope>NUCLEOTIDE SEQUENCE [LARGE SCALE GENOMIC DNA]</scope>
    <source>
        <strain evidence="1 2">ATCC 14048</strain>
    </source>
</reference>
<proteinExistence type="predicted"/>
<accession>A0AAN1CY27</accession>
<protein>
    <submittedName>
        <fullName evidence="1">Uncharacterized protein</fullName>
    </submittedName>
</protein>
<dbReference type="KEGG" id="vna:PN96_21180"/>
<gene>
    <name evidence="1" type="ORF">BA890_16675</name>
</gene>
<dbReference type="RefSeq" id="WP_020335959.1">
    <property type="nucleotide sequence ID" value="NZ_ATWU01000127.1"/>
</dbReference>
<evidence type="ECO:0000313" key="2">
    <source>
        <dbReference type="Proteomes" id="UP000092741"/>
    </source>
</evidence>
<dbReference type="Proteomes" id="UP000092741">
    <property type="component" value="Chromosome 2"/>
</dbReference>
<dbReference type="EMBL" id="CP016346">
    <property type="protein sequence ID" value="ANQ14390.1"/>
    <property type="molecule type" value="Genomic_DNA"/>
</dbReference>
<keyword evidence="2" id="KW-1185">Reference proteome</keyword>
<organism evidence="1 2">
    <name type="scientific">Vibrio natriegens NBRC 15636 = ATCC 14048 = DSM 759</name>
    <dbReference type="NCBI Taxonomy" id="1219067"/>
    <lineage>
        <taxon>Bacteria</taxon>
        <taxon>Pseudomonadati</taxon>
        <taxon>Pseudomonadota</taxon>
        <taxon>Gammaproteobacteria</taxon>
        <taxon>Vibrionales</taxon>
        <taxon>Vibrionaceae</taxon>
        <taxon>Vibrio</taxon>
    </lineage>
</organism>
<sequence length="61" mass="6562">MKKTVRILTTNGYDLTVTGSLAIAEHLLNSHSAAGVYTPSKLMGADFVTQLPGCSTFQFEK</sequence>